<feature type="compositionally biased region" description="Basic and acidic residues" evidence="2">
    <location>
        <begin position="144"/>
        <end position="162"/>
    </location>
</feature>
<dbReference type="EnsemblMetazoa" id="HelroT194386">
    <property type="protein sequence ID" value="HelroP194386"/>
    <property type="gene ID" value="HelroG194386"/>
</dbReference>
<feature type="coiled-coil region" evidence="1">
    <location>
        <begin position="1740"/>
        <end position="1767"/>
    </location>
</feature>
<feature type="compositionally biased region" description="Low complexity" evidence="2">
    <location>
        <begin position="2021"/>
        <end position="2032"/>
    </location>
</feature>
<name>T1FW02_HELRO</name>
<gene>
    <name evidence="4" type="primary">20212998</name>
    <name evidence="3" type="ORF">HELRODRAFT_194386</name>
</gene>
<feature type="compositionally biased region" description="Low complexity" evidence="2">
    <location>
        <begin position="33"/>
        <end position="64"/>
    </location>
</feature>
<feature type="compositionally biased region" description="Basic and acidic residues" evidence="2">
    <location>
        <begin position="2422"/>
        <end position="2447"/>
    </location>
</feature>
<keyword evidence="1" id="KW-0175">Coiled coil</keyword>
<feature type="region of interest" description="Disordered" evidence="2">
    <location>
        <begin position="2925"/>
        <end position="2955"/>
    </location>
</feature>
<feature type="compositionally biased region" description="Basic and acidic residues" evidence="2">
    <location>
        <begin position="3076"/>
        <end position="3099"/>
    </location>
</feature>
<feature type="region of interest" description="Disordered" evidence="2">
    <location>
        <begin position="2411"/>
        <end position="2531"/>
    </location>
</feature>
<feature type="compositionally biased region" description="Low complexity" evidence="2">
    <location>
        <begin position="421"/>
        <end position="437"/>
    </location>
</feature>
<feature type="compositionally biased region" description="Polar residues" evidence="2">
    <location>
        <begin position="2449"/>
        <end position="2485"/>
    </location>
</feature>
<feature type="compositionally biased region" description="Basic and acidic residues" evidence="2">
    <location>
        <begin position="1049"/>
        <end position="1062"/>
    </location>
</feature>
<protein>
    <submittedName>
        <fullName evidence="3 4">Uncharacterized protein</fullName>
    </submittedName>
</protein>
<reference evidence="4" key="3">
    <citation type="submission" date="2015-06" db="UniProtKB">
        <authorList>
            <consortium name="EnsemblMetazoa"/>
        </authorList>
    </citation>
    <scope>IDENTIFICATION</scope>
</reference>
<dbReference type="InParanoid" id="T1FW02"/>
<reference evidence="5" key="1">
    <citation type="submission" date="2012-12" db="EMBL/GenBank/DDBJ databases">
        <authorList>
            <person name="Hellsten U."/>
            <person name="Grimwood J."/>
            <person name="Chapman J.A."/>
            <person name="Shapiro H."/>
            <person name="Aerts A."/>
            <person name="Otillar R.P."/>
            <person name="Terry A.Y."/>
            <person name="Boore J.L."/>
            <person name="Simakov O."/>
            <person name="Marletaz F."/>
            <person name="Cho S.-J."/>
            <person name="Edsinger-Gonzales E."/>
            <person name="Havlak P."/>
            <person name="Kuo D.-H."/>
            <person name="Larsson T."/>
            <person name="Lv J."/>
            <person name="Arendt D."/>
            <person name="Savage R."/>
            <person name="Osoegawa K."/>
            <person name="de Jong P."/>
            <person name="Lindberg D.R."/>
            <person name="Seaver E.C."/>
            <person name="Weisblat D.A."/>
            <person name="Putnam N.H."/>
            <person name="Grigoriev I.V."/>
            <person name="Rokhsar D.S."/>
        </authorList>
    </citation>
    <scope>NUCLEOTIDE SEQUENCE</scope>
</reference>
<feature type="compositionally biased region" description="Basic and acidic residues" evidence="2">
    <location>
        <begin position="1006"/>
        <end position="1025"/>
    </location>
</feature>
<feature type="region of interest" description="Disordered" evidence="2">
    <location>
        <begin position="3046"/>
        <end position="3100"/>
    </location>
</feature>
<feature type="compositionally biased region" description="Basic and acidic residues" evidence="2">
    <location>
        <begin position="2730"/>
        <end position="2750"/>
    </location>
</feature>
<feature type="compositionally biased region" description="Basic residues" evidence="2">
    <location>
        <begin position="3395"/>
        <end position="3404"/>
    </location>
</feature>
<evidence type="ECO:0000313" key="5">
    <source>
        <dbReference type="Proteomes" id="UP000015101"/>
    </source>
</evidence>
<sequence length="3437" mass="387409">MKSDGSVVTIKPMATISYGTNQHTKPFQHQSRKQLQQQQQQQQQLQNRQQQQQLPQTQNRQQHQQTKEASSKKRTISEEGISGEGMSLHWLSVLEDAAQAARSCQSLYDGRHDNSAAFTRSSSTKSTFAKFFCLGKKNKKKKSASRERMRKNEKSRSRDHYVDSGNPTAAAILDHSIKSSTGRRDNYLYATDVLPRKQIYYSLEEEEARKQRLLMVHKLNSLSQSGRGSLSGWGDSGVIDQSSDLGTSFGDDGILTSSTVGSARTRQDYHAYHRSMSTLSPQQQQQLQQRHKQQFMHEQIEIRGESNEKDIMRSQSEHTIPRTPNKIRQMKGQEMKDHQLSERLPAHQFITRADVEPVPPAKKKLKEKPISEKFSTNKMNINQTPNRIESRFSYHEEGKKLKRRNGESSSPATSEEARQGSATTTTSSKTSLTSSNSEKTDSDRIFVSNDGSQINIKEGKCEPLSVDEDNIWRNKNRISQAQNKISIENYQIEPKSRTPSGKQKEKFDAKELIKSRDSNNFSKNTKNPGENDEIIKQEAPEKYQVDDPYMDTISNSEREEEESNTFKSENETTQKRKLKEMQLNEMPFIDSCPSPKKNEIDTILEESFATSAGSAVSELKTDSSSSSSDDTISDGNDENKIKKKKKTKKEAKNYKASDEEEEKILTCKKFTIESNAKNEIKSNKAASGSKSAPSSPSLSHSFDVEINFSEEIENLRKLELDNLGKLEYHGPEITVEMPFNLLPGNKKINQKHENEIKKWRTPAVYKCRQTHGSDIIFENVTYSDGKPQSTNVKRCTLTIIWSFTKMEIKEDVESFVRVARLVLNYELDGEMRKDKGDTNVSRSVVHERKRGDGSTQWLEEIDGDVVESGIDEIVKTGARDENDKFADTSMVMQMVKTICDSLNEQFDEDNKSSSIKNKLPDQDNTTSQIDNVSKIPTSEKNKLKPTEDSDEIEREPFQYRKASLTHGKDDELFVPTDATRFSNIAVERPIDNKPEKVMIVQTLSDNTKKPDKFPPSKSEIFKAQDDTPLNKTRKENSSNSQTTEQPNEQQKEISKIDKRENKNITSNKHPPDQHDNLSAAAAAAAAADQTTSSDERYETADDEMMTDASSGKSPQPQPFHPHHPEINPPKQNYEIKCGGFGSRNIRDYISSEAKFDLDVVESSVACIGTNNFIIETSEKHYSNCVNCPEDAPMKRDSNIHATKPDTATSKIDENSSTIIISSNPLTADDKMWASDKEIDFNERPFATSSPKLEDFLDGYDNHKTENKMKNLPDENFTNLKLVRNPPSIFSESEDEKFMSPLDGSFVSDDSRKKENAELISSSAEFYSCDQYESDRQDGGTNIKNEKYLGENISESASRQQQPVNKVETDDDKHKEASTNMKESESFCDTDTETLAEESCTSEDEDVEVRKEIFIPQNPKINEETDVEKVEDDGWCKFNCGQEKLISTILSEAMAEFEKEFSNKIHNIPSIDWSTIEVPKLESVDVDSQLISLLNNDKTSDFTQVTSIPPPTYEEFMEEEVKNTATTATVTATTTVDVAAATTTTALTTTNTNDITIDNSHTNDEVQIKNTKSPSVETAKDILDSYFALTCAHSVQKDNDLIANYLENNKDELDFYKQTTSEVENDEMDLEEFEDSRKTDVELERVTGEEPSDREEINSQQHISEFICDHFKETLTDKELINQYLKVNENELDFYKKPAKTLDNYDESEQINTQSTVTNDDFVCGHQNKISSDKKLIKDYLNTNESELDFYKLKNENLSNNNKNVSQLQEVSENLHNLIVNEPADRKTSDHPHYADFICGYIGKTLTDEEMINSYLKDNENELDIYKDDEKSTSATTTTAATTTTKATITTATKKESEESDFQPSLASINTAINILEWNADFVCGSISGYNKIRLDEELISVYLENNPDELNFYSNQENFQSERAMERADKTTKFDLTPTGKNISDENFYFSCCHHDNTEKFKSDKHLIREYLENHSDELNLYISSGKQSDETIQKLHHQNKNDDTDSNFYLSTTTTTTATSTTTASATTFSTDNNTDRSKNVKDGTQDSREDFSSGAFGTAASVADWFSMKCGHDDHSKTTADEILIENFLKNNPDDIGMYRSYLPKSPNQEKRHQGYGIVVSPRTSDETEKINDYENDDGNVTEIINLSAVKTAVDILDWCTHEISEYKSNEILTDEQIISSFLKNNEKELEDYLILDEKNDQTDENKTYLSEVKKNAVSQPMPIPSKRDDFTEQEISDSSSSNDSDSNCSTVGSGDLEVDIDQYFAENGGDTMKRVSPSNRSSVSLSEFQRAGIDVRDGKLEEVKSESEKVETSENETAESTNEHEVIGSTEIKENNSNEIDSSISCDEKLKHVTNKSVSDEENKNNKLDGDIDGKASNNSEDKRKTNTSPIFGGFKKLFFDFFKIDKQEDQQKSSNNQENDKGKNTEKHQDKPSTPEKTVHHDPSVQPTEPKNLDIQNETTKPTSHNNETQEASDNQSSTEGNTSSDNDRTGSSSTSRSTFYEFHMNHKPRRPDDEDDEDGEDNLDGGRDIRIVKTTHQHSNNVLVQVFARNDTILKEVEKQYSTEHETAAKSSTELQNTQDIHQTGNAKECPSQTTGRPSRSSPNNSEQSGQSINNNERGEFLSPNQRGGGGNRSRSPSESPNRRNPSNERRKFRRSMMRGTGEVFPSRDTMQEHFDYIPNRVTVHVTPSMDDQITATLNTVENFYRMIEELDGDGVSWPKLDEAGRHDAKHEKRNSHYDKRRPEGADFNGVSTGFAARHSQIQNQLEQILKDTSFDGTPVDRDDKNQNRQRFEGKWVPVNDYTDSHGRVVKLPGMTNAEWMTLTDNKGQYATAGGGRIFARRRRSRGSQKQGSEDSSETASLNGSNAGVEDEFFDSTCPETDQLLLTSVRGSRMRFIYFLDKTEEATTAATQLVSDIIGDTEHDESIDGLDRSNDDTLEEGESDEEDGGGLTDQIMLIFASSDLAAGAFGGIGGDPEPGPWDDEAYRMRRAAAKTTTTTTTTSTTVTEAGLVTPDSSRSDVIIENNGDKYRASERWTTVNSFHGGSGSVEDLDSNLGASDGNYNRDSTTTEDDRRWFSDEEHPIHSPQSRDELRRRHRSIEDGISSFDERIHNLTDRIQRLKSVEMDFSSGQTFDRRSISGSSTDRREYTTPSNFYTASTTSNIQSESSYSSAASTVTRHSDGRCHTGIYETNESYKTAFEGSGDYGRRIGTSATTHGTSFASAGSGLYETTVDGRQVYGRDFSSTSSYKTATDRTSFVSASDSVHIRRGDDLESAFDPVVTAYEYAEMISIFKYCSQQFRRTFNESRNLRWIEGRPPVMVLPPRWVWGGPFAEHRARSTAGLYSSSIVHLSEQREYSPIAVAIVSDNFYVVATSNILYSQPGTIAVSVSRRRRSRRRNRTDATANQENESGRTNGDDSSFDNENGKDESSS</sequence>
<feature type="region of interest" description="Disordered" evidence="2">
    <location>
        <begin position="3134"/>
        <end position="3160"/>
    </location>
</feature>
<evidence type="ECO:0000256" key="2">
    <source>
        <dbReference type="SAM" id="MobiDB-lite"/>
    </source>
</evidence>
<feature type="compositionally biased region" description="Basic and acidic residues" evidence="2">
    <location>
        <begin position="3139"/>
        <end position="3154"/>
    </location>
</feature>
<feature type="region of interest" description="Disordered" evidence="2">
    <location>
        <begin position="489"/>
        <end position="658"/>
    </location>
</feature>
<accession>T1FW02</accession>
<feature type="compositionally biased region" description="Low complexity" evidence="2">
    <location>
        <begin position="2638"/>
        <end position="2650"/>
    </location>
</feature>
<feature type="region of interest" description="Disordered" evidence="2">
    <location>
        <begin position="2588"/>
        <end position="2669"/>
    </location>
</feature>
<feature type="region of interest" description="Disordered" evidence="2">
    <location>
        <begin position="2021"/>
        <end position="2055"/>
    </location>
</feature>
<feature type="compositionally biased region" description="Basic and acidic residues" evidence="2">
    <location>
        <begin position="2361"/>
        <end position="2388"/>
    </location>
</feature>
<dbReference type="OMA" id="THEISEY"/>
<feature type="compositionally biased region" description="Polar residues" evidence="2">
    <location>
        <begin position="912"/>
        <end position="936"/>
    </location>
</feature>
<feature type="region of interest" description="Disordered" evidence="2">
    <location>
        <begin position="2300"/>
        <end position="2394"/>
    </location>
</feature>
<feature type="compositionally biased region" description="Basic and acidic residues" evidence="2">
    <location>
        <begin position="502"/>
        <end position="517"/>
    </location>
</feature>
<feature type="region of interest" description="Disordered" evidence="2">
    <location>
        <begin position="2845"/>
        <end position="2879"/>
    </location>
</feature>
<feature type="region of interest" description="Disordered" evidence="2">
    <location>
        <begin position="2730"/>
        <end position="2751"/>
    </location>
</feature>
<feature type="compositionally biased region" description="Polar residues" evidence="2">
    <location>
        <begin position="3407"/>
        <end position="3423"/>
    </location>
</feature>
<organism evidence="4 5">
    <name type="scientific">Helobdella robusta</name>
    <name type="common">Californian leech</name>
    <dbReference type="NCBI Taxonomy" id="6412"/>
    <lineage>
        <taxon>Eukaryota</taxon>
        <taxon>Metazoa</taxon>
        <taxon>Spiralia</taxon>
        <taxon>Lophotrochozoa</taxon>
        <taxon>Annelida</taxon>
        <taxon>Clitellata</taxon>
        <taxon>Hirudinea</taxon>
        <taxon>Rhynchobdellida</taxon>
        <taxon>Glossiphoniidae</taxon>
        <taxon>Helobdella</taxon>
    </lineage>
</organism>
<dbReference type="EMBL" id="KB097667">
    <property type="protein sequence ID" value="ESN92121.1"/>
    <property type="molecule type" value="Genomic_DNA"/>
</dbReference>
<feature type="compositionally biased region" description="Polar residues" evidence="2">
    <location>
        <begin position="374"/>
        <end position="387"/>
    </location>
</feature>
<dbReference type="CTD" id="20212998"/>
<feature type="compositionally biased region" description="Basic and acidic residues" evidence="2">
    <location>
        <begin position="65"/>
        <end position="77"/>
    </location>
</feature>
<feature type="compositionally biased region" description="Polar residues" evidence="2">
    <location>
        <begin position="1037"/>
        <end position="1048"/>
    </location>
</feature>
<feature type="region of interest" description="Disordered" evidence="2">
    <location>
        <begin position="3394"/>
        <end position="3437"/>
    </location>
</feature>
<feature type="region of interest" description="Disordered" evidence="2">
    <location>
        <begin position="1004"/>
        <end position="1132"/>
    </location>
</feature>
<feature type="compositionally biased region" description="Low complexity" evidence="2">
    <location>
        <begin position="2486"/>
        <end position="2503"/>
    </location>
</feature>
<feature type="region of interest" description="Disordered" evidence="2">
    <location>
        <begin position="1352"/>
        <end position="1392"/>
    </location>
</feature>
<feature type="compositionally biased region" description="Basic and acidic residues" evidence="2">
    <location>
        <begin position="937"/>
        <end position="947"/>
    </location>
</feature>
<feature type="compositionally biased region" description="Basic and acidic residues" evidence="2">
    <location>
        <begin position="1366"/>
        <end position="1384"/>
    </location>
</feature>
<dbReference type="HOGENOM" id="CLU_224918_0_0_1"/>
<feature type="compositionally biased region" description="Basic and acidic residues" evidence="2">
    <location>
        <begin position="388"/>
        <end position="399"/>
    </location>
</feature>
<feature type="region of interest" description="Disordered" evidence="2">
    <location>
        <begin position="2216"/>
        <end position="2257"/>
    </location>
</feature>
<feature type="region of interest" description="Disordered" evidence="2">
    <location>
        <begin position="909"/>
        <end position="953"/>
    </location>
</feature>
<dbReference type="KEGG" id="hro:HELRODRAFT_194386"/>
<dbReference type="Proteomes" id="UP000015101">
    <property type="component" value="Unassembled WGS sequence"/>
</dbReference>
<feature type="compositionally biased region" description="Polar residues" evidence="2">
    <location>
        <begin position="2588"/>
        <end position="2621"/>
    </location>
</feature>
<feature type="compositionally biased region" description="Polar residues" evidence="2">
    <location>
        <begin position="1352"/>
        <end position="1363"/>
    </location>
</feature>
<dbReference type="GeneID" id="20212998"/>
<evidence type="ECO:0000256" key="1">
    <source>
        <dbReference type="SAM" id="Coils"/>
    </source>
</evidence>
<feature type="region of interest" description="Disordered" evidence="2">
    <location>
        <begin position="17"/>
        <end position="81"/>
    </location>
</feature>
<evidence type="ECO:0000313" key="4">
    <source>
        <dbReference type="EnsemblMetazoa" id="HelroP194386"/>
    </source>
</evidence>
<dbReference type="RefSeq" id="XP_009029776.1">
    <property type="nucleotide sequence ID" value="XM_009031528.1"/>
</dbReference>
<feature type="compositionally biased region" description="Basic and acidic residues" evidence="2">
    <location>
        <begin position="2300"/>
        <end position="2315"/>
    </location>
</feature>
<feature type="compositionally biased region" description="Basic and acidic residues" evidence="2">
    <location>
        <begin position="568"/>
        <end position="582"/>
    </location>
</feature>
<feature type="compositionally biased region" description="Basic and acidic residues" evidence="2">
    <location>
        <begin position="2925"/>
        <end position="2940"/>
    </location>
</feature>
<feature type="compositionally biased region" description="Polar residues" evidence="2">
    <location>
        <begin position="518"/>
        <end position="528"/>
    </location>
</feature>
<feature type="region of interest" description="Disordered" evidence="2">
    <location>
        <begin position="139"/>
        <end position="166"/>
    </location>
</feature>
<feature type="compositionally biased region" description="Acidic residues" evidence="2">
    <location>
        <begin position="2941"/>
        <end position="2953"/>
    </location>
</feature>
<evidence type="ECO:0000313" key="3">
    <source>
        <dbReference type="EMBL" id="ESN92121.1"/>
    </source>
</evidence>
<feature type="compositionally biased region" description="Basic and acidic residues" evidence="2">
    <location>
        <begin position="2324"/>
        <end position="2339"/>
    </location>
</feature>
<feature type="region of interest" description="Disordered" evidence="2">
    <location>
        <begin position="354"/>
        <end position="451"/>
    </location>
</feature>
<feature type="compositionally biased region" description="Basic and acidic residues" evidence="2">
    <location>
        <begin position="2035"/>
        <end position="2053"/>
    </location>
</feature>
<reference evidence="3 5" key="2">
    <citation type="journal article" date="2013" name="Nature">
        <title>Insights into bilaterian evolution from three spiralian genomes.</title>
        <authorList>
            <person name="Simakov O."/>
            <person name="Marletaz F."/>
            <person name="Cho S.J."/>
            <person name="Edsinger-Gonzales E."/>
            <person name="Havlak P."/>
            <person name="Hellsten U."/>
            <person name="Kuo D.H."/>
            <person name="Larsson T."/>
            <person name="Lv J."/>
            <person name="Arendt D."/>
            <person name="Savage R."/>
            <person name="Osoegawa K."/>
            <person name="de Jong P."/>
            <person name="Grimwood J."/>
            <person name="Chapman J.A."/>
            <person name="Shapiro H."/>
            <person name="Aerts A."/>
            <person name="Otillar R.P."/>
            <person name="Terry A.Y."/>
            <person name="Boore J.L."/>
            <person name="Grigoriev I.V."/>
            <person name="Lindberg D.R."/>
            <person name="Seaver E.C."/>
            <person name="Weisblat D.A."/>
            <person name="Putnam N.H."/>
            <person name="Rokhsar D.S."/>
        </authorList>
    </citation>
    <scope>NUCLEOTIDE SEQUENCE</scope>
</reference>
<feature type="compositionally biased region" description="Polar residues" evidence="2">
    <location>
        <begin position="17"/>
        <end position="27"/>
    </location>
</feature>
<proteinExistence type="predicted"/>
<feature type="compositionally biased region" description="Basic and acidic residues" evidence="2">
    <location>
        <begin position="533"/>
        <end position="545"/>
    </location>
</feature>
<feature type="compositionally biased region" description="Low complexity" evidence="2">
    <location>
        <begin position="2239"/>
        <end position="2252"/>
    </location>
</feature>
<feature type="coiled-coil region" evidence="1">
    <location>
        <begin position="1605"/>
        <end position="1635"/>
    </location>
</feature>
<dbReference type="EMBL" id="AMQM01007786">
    <property type="status" value="NOT_ANNOTATED_CDS"/>
    <property type="molecule type" value="Genomic_DNA"/>
</dbReference>
<keyword evidence="5" id="KW-1185">Reference proteome</keyword>
<feature type="compositionally biased region" description="Acidic residues" evidence="2">
    <location>
        <begin position="2518"/>
        <end position="2528"/>
    </location>
</feature>